<gene>
    <name evidence="1" type="ORF">FOXB_12376</name>
</gene>
<accession>F9G144</accession>
<comment type="caution">
    <text evidence="1">The sequence shown here is derived from an EMBL/GenBank/DDBJ whole genome shotgun (WGS) entry which is preliminary data.</text>
</comment>
<organism evidence="1">
    <name type="scientific">Fusarium oxysporum (strain Fo5176)</name>
    <name type="common">Fusarium vascular wilt</name>
    <dbReference type="NCBI Taxonomy" id="660025"/>
    <lineage>
        <taxon>Eukaryota</taxon>
        <taxon>Fungi</taxon>
        <taxon>Dikarya</taxon>
        <taxon>Ascomycota</taxon>
        <taxon>Pezizomycotina</taxon>
        <taxon>Sordariomycetes</taxon>
        <taxon>Hypocreomycetidae</taxon>
        <taxon>Hypocreales</taxon>
        <taxon>Nectriaceae</taxon>
        <taxon>Fusarium</taxon>
        <taxon>Fusarium oxysporum species complex</taxon>
    </lineage>
</organism>
<evidence type="ECO:0000313" key="1">
    <source>
        <dbReference type="EMBL" id="EGU77125.1"/>
    </source>
</evidence>
<reference evidence="1" key="1">
    <citation type="journal article" date="2012" name="Mol. Plant Microbe Interact.">
        <title>A highly conserved effector in Fusarium oxysporum is required for full virulence on Arabidopsis.</title>
        <authorList>
            <person name="Thatcher L.F."/>
            <person name="Gardiner D.M."/>
            <person name="Kazan K."/>
            <person name="Manners J."/>
        </authorList>
    </citation>
    <scope>NUCLEOTIDE SEQUENCE [LARGE SCALE GENOMIC DNA]</scope>
    <source>
        <strain evidence="1">Fo5176</strain>
    </source>
</reference>
<protein>
    <submittedName>
        <fullName evidence="1">Uncharacterized protein</fullName>
    </submittedName>
</protein>
<dbReference type="OrthoDB" id="1896086at2759"/>
<proteinExistence type="predicted"/>
<dbReference type="EMBL" id="AFQF01003063">
    <property type="protein sequence ID" value="EGU77125.1"/>
    <property type="molecule type" value="Genomic_DNA"/>
</dbReference>
<dbReference type="AlphaFoldDB" id="F9G144"/>
<name>F9G144_FUSOF</name>
<dbReference type="PaxDb" id="5507-FOXG_13354P0"/>
<dbReference type="STRING" id="660025.F9G144"/>
<sequence length="558" mass="61960">MSEGNSRKSPGFAKHLYLIFLSRPVNDVTAVEFIKATLQCGSIPLWESVGAGLKSNIIEATTEEAEKLTSHPDIVRVTPVEATTTEEDIQHDDCSNKKSDVVWPLNRRDKDQCRTTHLSLKEIFKDQMQPQDVGSYGVKLWNIDSTRDQVSLAEKIQGVRSVVPLDQYLLKISAKPVLRKRRMIKPVKIEDQDQCKATGTALRDLFGDYVTPKLLQDGRICHWRALLSSEEMGQAATVGGVLSARTAALGRRGPGPGPHPANVIEMPPRTAVLAIRHSMENCPHIRRLGCQTTAYMEELLKRSHKTTLAKKDIKPRPRTTDISFGRVWTLAYTVLADCLETGNGHESMTHDASMSNEPSPSDRGGLLYTVFLRLSPDANTNVDLIQNALMSNDLSPYVELDEHIISNTIRVSNGGISAIRRRLDFERAIEAQMVGQGSICMWEADLSRDQVSQAESLDGVKSVQPKLYNLNRRYVAGGYVIDPLDRENQEQCADSGASLARLLGGHNYDPIIDVLDGKLHKWKWRADLSNEQVAQVKAIHRVKGVRPIHKGLGDVASV</sequence>